<dbReference type="EMBL" id="NJET01000006">
    <property type="protein sequence ID" value="PHH66661.1"/>
    <property type="molecule type" value="Genomic_DNA"/>
</dbReference>
<gene>
    <name evidence="2" type="ORF">CDD81_6498</name>
</gene>
<dbReference type="AlphaFoldDB" id="A0A2C5YIC2"/>
<evidence type="ECO:0008006" key="4">
    <source>
        <dbReference type="Google" id="ProtNLM"/>
    </source>
</evidence>
<reference evidence="2 3" key="1">
    <citation type="submission" date="2017-06" db="EMBL/GenBank/DDBJ databases">
        <title>Ant-infecting Ophiocordyceps genomes reveal a high diversity of potential behavioral manipulation genes and a possible major role for enterotoxins.</title>
        <authorList>
            <person name="De Bekker C."/>
            <person name="Evans H.C."/>
            <person name="Brachmann A."/>
            <person name="Hughes D.P."/>
        </authorList>
    </citation>
    <scope>NUCLEOTIDE SEQUENCE [LARGE SCALE GENOMIC DNA]</scope>
    <source>
        <strain evidence="2 3">Map64</strain>
    </source>
</reference>
<organism evidence="2 3">
    <name type="scientific">Ophiocordyceps australis</name>
    <dbReference type="NCBI Taxonomy" id="1399860"/>
    <lineage>
        <taxon>Eukaryota</taxon>
        <taxon>Fungi</taxon>
        <taxon>Dikarya</taxon>
        <taxon>Ascomycota</taxon>
        <taxon>Pezizomycotina</taxon>
        <taxon>Sordariomycetes</taxon>
        <taxon>Hypocreomycetidae</taxon>
        <taxon>Hypocreales</taxon>
        <taxon>Ophiocordycipitaceae</taxon>
        <taxon>Ophiocordyceps</taxon>
    </lineage>
</organism>
<feature type="signal peptide" evidence="1">
    <location>
        <begin position="1"/>
        <end position="20"/>
    </location>
</feature>
<keyword evidence="3" id="KW-1185">Reference proteome</keyword>
<evidence type="ECO:0000256" key="1">
    <source>
        <dbReference type="SAM" id="SignalP"/>
    </source>
</evidence>
<dbReference type="STRING" id="1399860.A0A2C5YIC2"/>
<accession>A0A2C5YIC2</accession>
<keyword evidence="1" id="KW-0732">Signal</keyword>
<feature type="chain" id="PRO_5012767501" description="Cyanovirin-N domain-containing protein" evidence="1">
    <location>
        <begin position="21"/>
        <end position="381"/>
    </location>
</feature>
<proteinExistence type="predicted"/>
<evidence type="ECO:0000313" key="2">
    <source>
        <dbReference type="EMBL" id="PHH66661.1"/>
    </source>
</evidence>
<name>A0A2C5YIC2_9HYPO</name>
<dbReference type="Proteomes" id="UP000226192">
    <property type="component" value="Unassembled WGS sequence"/>
</dbReference>
<comment type="caution">
    <text evidence="2">The sequence shown here is derived from an EMBL/GenBank/DDBJ whole genome shotgun (WGS) entry which is preliminary data.</text>
</comment>
<evidence type="ECO:0000313" key="3">
    <source>
        <dbReference type="Proteomes" id="UP000226192"/>
    </source>
</evidence>
<sequence length="381" mass="42032">MKGLLLAGLVYSLLIGLGAAALPSIHDCKRDHRCLADLLHFEGSLEVLQTQCQVGVYKEGTLTASISTINFRRLHPRCGRVVGHRYQFSAAEFRPVCNCIEDASLPRHCDSISCYGELLLMADSSAHTLRQRCLSRELEGSSPVTVSLSHFSSQPQCGSSAPGDMVRFSPEEYHPVCQCIVADEASSHIWPASEEAGSVDNVGLIYIDVFLHVVVKSLKSLRAEKFKQRGKTEDEFNYLLTPIMHKGIKFVIKSMDLTVDAFWASGRDNKIMRQTLHKGDNRDLNFYMVDELSADSKTIEPINSNTKVYCSPPPNSAAWREEQIGEPVLDGCIISVGMSPGNVTAAMGNAEWKTPLMICAISTAILHTIDMCQSQERLPVL</sequence>
<protein>
    <recommendedName>
        <fullName evidence="4">Cyanovirin-N domain-containing protein</fullName>
    </recommendedName>
</protein>